<protein>
    <submittedName>
        <fullName evidence="1">Uncharacterized protein</fullName>
    </submittedName>
</protein>
<dbReference type="AlphaFoldDB" id="A0A6S7GJS3"/>
<dbReference type="Proteomes" id="UP001152795">
    <property type="component" value="Unassembled WGS sequence"/>
</dbReference>
<sequence>MDMLKPTWRFRPPPENAGVLEMCKGPRNCLFGNACTKAHSTEELHEWCIRISYQLREKERSMTGRKHQSPIEYIRNLINENRRLGLPPKNVLIEFSGGRSILCKQKLFVTHLDKNKEVFWEFTVKTNYENRNGPIQGLQNVLFLEKDCREFCFSSLTNGISGEPLNIHGSEISLTNYSSTPVMFAKICVKFCSPSYGHFNVTIVFDFGFAPRIVRYVGVVVAPEKHLFEKLSSPPTTTSNDKHNELTWTQKYKLVSFDGSTTEEDANTGEYSLPANLQYGVEFGAFEYMDVYLTTENYRDRLHNLLFVEEYERRKRMSRLNVHCHDIFTLFGKRSKLPSMRTVDSQKALFIPVSEETLEEVGILITRGSKALIRLRQFVYGVDSEDYVVHEALVINILSREVILEISSKTLTLLKTMTAPVPVDICFRFVNTFLCMHSAIDRVNLDLIFYQPLLRLVVESSRNLPPQRHSLLSPTQATALSRIVHSSP</sequence>
<dbReference type="OrthoDB" id="5956173at2759"/>
<comment type="caution">
    <text evidence="1">The sequence shown here is derived from an EMBL/GenBank/DDBJ whole genome shotgun (WGS) entry which is preliminary data.</text>
</comment>
<evidence type="ECO:0000313" key="2">
    <source>
        <dbReference type="Proteomes" id="UP001152795"/>
    </source>
</evidence>
<keyword evidence="2" id="KW-1185">Reference proteome</keyword>
<dbReference type="EMBL" id="CACRXK020001567">
    <property type="protein sequence ID" value="CAB3989912.1"/>
    <property type="molecule type" value="Genomic_DNA"/>
</dbReference>
<organism evidence="1 2">
    <name type="scientific">Paramuricea clavata</name>
    <name type="common">Red gorgonian</name>
    <name type="synonym">Violescent sea-whip</name>
    <dbReference type="NCBI Taxonomy" id="317549"/>
    <lineage>
        <taxon>Eukaryota</taxon>
        <taxon>Metazoa</taxon>
        <taxon>Cnidaria</taxon>
        <taxon>Anthozoa</taxon>
        <taxon>Octocorallia</taxon>
        <taxon>Malacalcyonacea</taxon>
        <taxon>Plexauridae</taxon>
        <taxon>Paramuricea</taxon>
    </lineage>
</organism>
<feature type="non-terminal residue" evidence="1">
    <location>
        <position position="488"/>
    </location>
</feature>
<reference evidence="1" key="1">
    <citation type="submission" date="2020-04" db="EMBL/GenBank/DDBJ databases">
        <authorList>
            <person name="Alioto T."/>
            <person name="Alioto T."/>
            <person name="Gomez Garrido J."/>
        </authorList>
    </citation>
    <scope>NUCLEOTIDE SEQUENCE</scope>
    <source>
        <strain evidence="1">A484AB</strain>
    </source>
</reference>
<gene>
    <name evidence="1" type="ORF">PACLA_8A024324</name>
</gene>
<evidence type="ECO:0000313" key="1">
    <source>
        <dbReference type="EMBL" id="CAB3989912.1"/>
    </source>
</evidence>
<accession>A0A6S7GJS3</accession>
<proteinExistence type="predicted"/>
<name>A0A6S7GJS3_PARCT</name>